<evidence type="ECO:0000313" key="8">
    <source>
        <dbReference type="EMBL" id="KAK5976663.1"/>
    </source>
</evidence>
<evidence type="ECO:0000256" key="3">
    <source>
        <dbReference type="ARBA" id="ARBA00022729"/>
    </source>
</evidence>
<organism evidence="8 9">
    <name type="scientific">Trichostrongylus colubriformis</name>
    <name type="common">Black scour worm</name>
    <dbReference type="NCBI Taxonomy" id="6319"/>
    <lineage>
        <taxon>Eukaryota</taxon>
        <taxon>Metazoa</taxon>
        <taxon>Ecdysozoa</taxon>
        <taxon>Nematoda</taxon>
        <taxon>Chromadorea</taxon>
        <taxon>Rhabditida</taxon>
        <taxon>Rhabditina</taxon>
        <taxon>Rhabditomorpha</taxon>
        <taxon>Strongyloidea</taxon>
        <taxon>Trichostrongylidae</taxon>
        <taxon>Trichostrongylus</taxon>
    </lineage>
</organism>
<dbReference type="EMBL" id="WIXE01011579">
    <property type="protein sequence ID" value="KAK5976663.1"/>
    <property type="molecule type" value="Genomic_DNA"/>
</dbReference>
<keyword evidence="6" id="KW-0325">Glycoprotein</keyword>
<keyword evidence="9" id="KW-1185">Reference proteome</keyword>
<evidence type="ECO:0000256" key="7">
    <source>
        <dbReference type="SAM" id="Phobius"/>
    </source>
</evidence>
<evidence type="ECO:0000256" key="1">
    <source>
        <dbReference type="ARBA" id="ARBA00004479"/>
    </source>
</evidence>
<protein>
    <submittedName>
        <fullName evidence="8">Uncharacterized protein</fullName>
    </submittedName>
</protein>
<evidence type="ECO:0000256" key="5">
    <source>
        <dbReference type="ARBA" id="ARBA00023136"/>
    </source>
</evidence>
<keyword evidence="4 7" id="KW-1133">Transmembrane helix</keyword>
<dbReference type="AlphaFoldDB" id="A0AAN8FWK7"/>
<dbReference type="PANTHER" id="PTHR31386">
    <property type="entry name" value="UNCHARACTERIZED PROTEIN KIAA2013"/>
    <property type="match status" value="1"/>
</dbReference>
<keyword evidence="5 7" id="KW-0472">Membrane</keyword>
<feature type="transmembrane region" description="Helical" evidence="7">
    <location>
        <begin position="88"/>
        <end position="110"/>
    </location>
</feature>
<proteinExistence type="predicted"/>
<reference evidence="8 9" key="1">
    <citation type="submission" date="2019-10" db="EMBL/GenBank/DDBJ databases">
        <title>Assembly and Annotation for the nematode Trichostrongylus colubriformis.</title>
        <authorList>
            <person name="Martin J."/>
        </authorList>
    </citation>
    <scope>NUCLEOTIDE SEQUENCE [LARGE SCALE GENOMIC DNA]</scope>
    <source>
        <strain evidence="8">G859</strain>
        <tissue evidence="8">Whole worm</tissue>
    </source>
</reference>
<evidence type="ECO:0000256" key="2">
    <source>
        <dbReference type="ARBA" id="ARBA00022692"/>
    </source>
</evidence>
<dbReference type="PANTHER" id="PTHR31386:SF2">
    <property type="entry name" value="SIMILAR TO RIKEN CDNA 2510039O18"/>
    <property type="match status" value="1"/>
</dbReference>
<evidence type="ECO:0000256" key="6">
    <source>
        <dbReference type="ARBA" id="ARBA00023180"/>
    </source>
</evidence>
<accession>A0AAN8FWK7</accession>
<dbReference type="Proteomes" id="UP001331761">
    <property type="component" value="Unassembled WGS sequence"/>
</dbReference>
<comment type="subcellular location">
    <subcellularLocation>
        <location evidence="1">Membrane</location>
        <topology evidence="1">Single-pass type I membrane protein</topology>
    </subcellularLocation>
</comment>
<sequence length="134" mass="14961">MQVSATSTLYACGGGCLGEPTTLGKTPVKIPIKVTKPETSILYIATSRKHLEQLRSTIHVSEVMSAPAHESELLALHRHGSAMGGLPAWFWFILVVLLIAFHAFLAKLLWSEWRKGDMTPYNPYLRNRYASRSH</sequence>
<comment type="caution">
    <text evidence="8">The sequence shown here is derived from an EMBL/GenBank/DDBJ whole genome shotgun (WGS) entry which is preliminary data.</text>
</comment>
<dbReference type="Pfam" id="PF10222">
    <property type="entry name" value="DUF2152"/>
    <property type="match status" value="1"/>
</dbReference>
<evidence type="ECO:0000313" key="9">
    <source>
        <dbReference type="Proteomes" id="UP001331761"/>
    </source>
</evidence>
<evidence type="ECO:0000256" key="4">
    <source>
        <dbReference type="ARBA" id="ARBA00022989"/>
    </source>
</evidence>
<name>A0AAN8FWK7_TRICO</name>
<keyword evidence="2 7" id="KW-0812">Transmembrane</keyword>
<dbReference type="InterPro" id="IPR018795">
    <property type="entry name" value="K2013-like"/>
</dbReference>
<dbReference type="GO" id="GO:0016020">
    <property type="term" value="C:membrane"/>
    <property type="evidence" value="ECO:0007669"/>
    <property type="project" value="UniProtKB-SubCell"/>
</dbReference>
<gene>
    <name evidence="8" type="ORF">GCK32_018987</name>
</gene>
<keyword evidence="3" id="KW-0732">Signal</keyword>